<name>A0A4Z2IBT7_9TELE</name>
<evidence type="ECO:0000256" key="1">
    <source>
        <dbReference type="SAM" id="MobiDB-lite"/>
    </source>
</evidence>
<evidence type="ECO:0000259" key="2">
    <source>
        <dbReference type="Pfam" id="PF23039"/>
    </source>
</evidence>
<dbReference type="Proteomes" id="UP000314294">
    <property type="component" value="Unassembled WGS sequence"/>
</dbReference>
<proteinExistence type="predicted"/>
<organism evidence="3 4">
    <name type="scientific">Liparis tanakae</name>
    <name type="common">Tanaka's snailfish</name>
    <dbReference type="NCBI Taxonomy" id="230148"/>
    <lineage>
        <taxon>Eukaryota</taxon>
        <taxon>Metazoa</taxon>
        <taxon>Chordata</taxon>
        <taxon>Craniata</taxon>
        <taxon>Vertebrata</taxon>
        <taxon>Euteleostomi</taxon>
        <taxon>Actinopterygii</taxon>
        <taxon>Neopterygii</taxon>
        <taxon>Teleostei</taxon>
        <taxon>Neoteleostei</taxon>
        <taxon>Acanthomorphata</taxon>
        <taxon>Eupercaria</taxon>
        <taxon>Perciformes</taxon>
        <taxon>Cottioidei</taxon>
        <taxon>Cottales</taxon>
        <taxon>Liparidae</taxon>
        <taxon>Liparis</taxon>
    </lineage>
</organism>
<feature type="region of interest" description="Disordered" evidence="1">
    <location>
        <begin position="1"/>
        <end position="35"/>
    </location>
</feature>
<dbReference type="EMBL" id="SRLO01000109">
    <property type="protein sequence ID" value="TNN74915.1"/>
    <property type="molecule type" value="Genomic_DNA"/>
</dbReference>
<dbReference type="OrthoDB" id="10550911at2759"/>
<evidence type="ECO:0000313" key="3">
    <source>
        <dbReference type="EMBL" id="TNN74915.1"/>
    </source>
</evidence>
<comment type="caution">
    <text evidence="3">The sequence shown here is derived from an EMBL/GenBank/DDBJ whole genome shotgun (WGS) entry which is preliminary data.</text>
</comment>
<sequence length="164" mass="18290">MQRQKKSLRRMRDGEMQVGTAEEAQSDGNTGKEVEEDERKEEALLKGIQCDSLNALYCQELALHHTVEAWTCWFSSYAGVWFQSGINFLAVKPSNLVAWEIKQEMAPGSSSLAVMCQRRATSTAERIHQLVCKARHDLSPLEFTPPSNYSKNVNHGPPGPIAAV</sequence>
<dbReference type="InterPro" id="IPR055421">
    <property type="entry name" value="TMEM132_3rd"/>
</dbReference>
<dbReference type="Pfam" id="PF23039">
    <property type="entry name" value="TMEM132_3rd"/>
    <property type="match status" value="1"/>
</dbReference>
<feature type="domain" description="Transmembrane protein TMEM132 cohesin-like" evidence="2">
    <location>
        <begin position="80"/>
        <end position="130"/>
    </location>
</feature>
<protein>
    <recommendedName>
        <fullName evidence="2">Transmembrane protein TMEM132 cohesin-like domain-containing protein</fullName>
    </recommendedName>
</protein>
<evidence type="ECO:0000313" key="4">
    <source>
        <dbReference type="Proteomes" id="UP000314294"/>
    </source>
</evidence>
<gene>
    <name evidence="3" type="ORF">EYF80_014833</name>
</gene>
<accession>A0A4Z2IBT7</accession>
<keyword evidence="4" id="KW-1185">Reference proteome</keyword>
<reference evidence="3 4" key="1">
    <citation type="submission" date="2019-03" db="EMBL/GenBank/DDBJ databases">
        <title>First draft genome of Liparis tanakae, snailfish: a comprehensive survey of snailfish specific genes.</title>
        <authorList>
            <person name="Kim W."/>
            <person name="Song I."/>
            <person name="Jeong J.-H."/>
            <person name="Kim D."/>
            <person name="Kim S."/>
            <person name="Ryu S."/>
            <person name="Song J.Y."/>
            <person name="Lee S.K."/>
        </authorList>
    </citation>
    <scope>NUCLEOTIDE SEQUENCE [LARGE SCALE GENOMIC DNA]</scope>
    <source>
        <tissue evidence="3">Muscle</tissue>
    </source>
</reference>
<dbReference type="AlphaFoldDB" id="A0A4Z2IBT7"/>